<organism evidence="1 2">
    <name type="scientific">Rhizopogon vinicolor AM-OR11-026</name>
    <dbReference type="NCBI Taxonomy" id="1314800"/>
    <lineage>
        <taxon>Eukaryota</taxon>
        <taxon>Fungi</taxon>
        <taxon>Dikarya</taxon>
        <taxon>Basidiomycota</taxon>
        <taxon>Agaricomycotina</taxon>
        <taxon>Agaricomycetes</taxon>
        <taxon>Agaricomycetidae</taxon>
        <taxon>Boletales</taxon>
        <taxon>Suillineae</taxon>
        <taxon>Rhizopogonaceae</taxon>
        <taxon>Rhizopogon</taxon>
    </lineage>
</organism>
<sequence>MFNNFSNTLAAAAGATGVKGDTKKSMSPTLRADIYSAIDQVKPWLVGGTGGRQAGDGVAYQTIIARIQQHFPDLKMGLDAARNTEHEVAVIVAGITNMILEMSKWDGMAGAMAMRTWVDTLSDAHGKISTASTGAKGGSRKEQVGRGMTRGINQLTDVTLMTRDFAARIQIISLLKSVNTKIHGAGSDEARQGEALWSSKFI</sequence>
<name>A0A1B7MXI5_9AGAM</name>
<accession>A0A1B7MXI5</accession>
<keyword evidence="2" id="KW-1185">Reference proteome</keyword>
<reference evidence="1 2" key="1">
    <citation type="submission" date="2016-06" db="EMBL/GenBank/DDBJ databases">
        <title>Comparative genomics of the ectomycorrhizal sister species Rhizopogon vinicolor and Rhizopogon vesiculosus (Basidiomycota: Boletales) reveals a divergence of the mating type B locus.</title>
        <authorList>
            <consortium name="DOE Joint Genome Institute"/>
            <person name="Mujic A.B."/>
            <person name="Kuo A."/>
            <person name="Tritt A."/>
            <person name="Lipzen A."/>
            <person name="Chen C."/>
            <person name="Johnson J."/>
            <person name="Sharma A."/>
            <person name="Barry K."/>
            <person name="Grigoriev I.V."/>
            <person name="Spatafora J.W."/>
        </authorList>
    </citation>
    <scope>NUCLEOTIDE SEQUENCE [LARGE SCALE GENOMIC DNA]</scope>
    <source>
        <strain evidence="1 2">AM-OR11-026</strain>
    </source>
</reference>
<dbReference type="EMBL" id="KV448360">
    <property type="protein sequence ID" value="OAX37310.1"/>
    <property type="molecule type" value="Genomic_DNA"/>
</dbReference>
<evidence type="ECO:0000313" key="1">
    <source>
        <dbReference type="EMBL" id="OAX37310.1"/>
    </source>
</evidence>
<gene>
    <name evidence="1" type="ORF">K503DRAFT_693568</name>
</gene>
<protein>
    <submittedName>
        <fullName evidence="1">Uncharacterized protein</fullName>
    </submittedName>
</protein>
<proteinExistence type="predicted"/>
<dbReference type="AlphaFoldDB" id="A0A1B7MXI5"/>
<evidence type="ECO:0000313" key="2">
    <source>
        <dbReference type="Proteomes" id="UP000092154"/>
    </source>
</evidence>
<dbReference type="Proteomes" id="UP000092154">
    <property type="component" value="Unassembled WGS sequence"/>
</dbReference>
<dbReference type="InParanoid" id="A0A1B7MXI5"/>
<dbReference type="OrthoDB" id="3200419at2759"/>